<evidence type="ECO:0000313" key="3">
    <source>
        <dbReference type="Proteomes" id="UP000315471"/>
    </source>
</evidence>
<dbReference type="Proteomes" id="UP000315471">
    <property type="component" value="Unassembled WGS sequence"/>
</dbReference>
<keyword evidence="1" id="KW-1133">Transmembrane helix</keyword>
<feature type="transmembrane region" description="Helical" evidence="1">
    <location>
        <begin position="266"/>
        <end position="287"/>
    </location>
</feature>
<keyword evidence="3" id="KW-1185">Reference proteome</keyword>
<dbReference type="EMBL" id="SJPY01000004">
    <property type="protein sequence ID" value="TWU41657.1"/>
    <property type="molecule type" value="Genomic_DNA"/>
</dbReference>
<organism evidence="2 3">
    <name type="scientific">Novipirellula aureliae</name>
    <dbReference type="NCBI Taxonomy" id="2527966"/>
    <lineage>
        <taxon>Bacteria</taxon>
        <taxon>Pseudomonadati</taxon>
        <taxon>Planctomycetota</taxon>
        <taxon>Planctomycetia</taxon>
        <taxon>Pirellulales</taxon>
        <taxon>Pirellulaceae</taxon>
        <taxon>Novipirellula</taxon>
    </lineage>
</organism>
<keyword evidence="1" id="KW-0472">Membrane</keyword>
<gene>
    <name evidence="2" type="ORF">Q31b_31110</name>
</gene>
<proteinExistence type="predicted"/>
<dbReference type="InterPro" id="IPR010390">
    <property type="entry name" value="ABC-2_transporter-like"/>
</dbReference>
<protein>
    <recommendedName>
        <fullName evidence="4">ABC-2 family transporter protein</fullName>
    </recommendedName>
</protein>
<evidence type="ECO:0000256" key="1">
    <source>
        <dbReference type="SAM" id="Phobius"/>
    </source>
</evidence>
<name>A0A5C6E115_9BACT</name>
<keyword evidence="1" id="KW-0812">Transmembrane</keyword>
<dbReference type="PANTHER" id="PTHR36833">
    <property type="entry name" value="SLR0610 PROTEIN-RELATED"/>
    <property type="match status" value="1"/>
</dbReference>
<dbReference type="PANTHER" id="PTHR36833:SF2">
    <property type="entry name" value="SLR0610 PROTEIN"/>
    <property type="match status" value="1"/>
</dbReference>
<feature type="transmembrane region" description="Helical" evidence="1">
    <location>
        <begin position="138"/>
        <end position="156"/>
    </location>
</feature>
<comment type="caution">
    <text evidence="2">The sequence shown here is derived from an EMBL/GenBank/DDBJ whole genome shotgun (WGS) entry which is preliminary data.</text>
</comment>
<evidence type="ECO:0000313" key="2">
    <source>
        <dbReference type="EMBL" id="TWU41657.1"/>
    </source>
</evidence>
<dbReference type="Pfam" id="PF06182">
    <property type="entry name" value="ABC2_membrane_6"/>
    <property type="match status" value="1"/>
</dbReference>
<feature type="transmembrane region" description="Helical" evidence="1">
    <location>
        <begin position="84"/>
        <end position="103"/>
    </location>
</feature>
<feature type="transmembrane region" description="Helical" evidence="1">
    <location>
        <begin position="44"/>
        <end position="64"/>
    </location>
</feature>
<dbReference type="AlphaFoldDB" id="A0A5C6E115"/>
<sequence>MSRKAKASQMDRRDIKRVGPNYGKVFLTFASNSLVRDMTFRLNFILQCLSSIGWTAMNVGFYLILFQYTGSIGEDTGWDQDKFFIFLATTWFINALVQAFFMPNAQEFSEMIRTGGLDFALLNPIDTQFLISFRRIDWSALSNFVAGLLILGYALYSLATRQVDPMIPSAISVMLYLFFILCGVAIMYSLMISLSATSIWLGRNQTLYNFWFYITNFSRYPMEIYDRGWGQSLYGFFTFVIPVLLVVNIPARLLAKPINPHTDYEWMLVGWALIATVLSLVLSRMVFKKALLSYRSASS</sequence>
<evidence type="ECO:0008006" key="4">
    <source>
        <dbReference type="Google" id="ProtNLM"/>
    </source>
</evidence>
<feature type="transmembrane region" description="Helical" evidence="1">
    <location>
        <begin position="233"/>
        <end position="254"/>
    </location>
</feature>
<reference evidence="2 3" key="1">
    <citation type="submission" date="2019-02" db="EMBL/GenBank/DDBJ databases">
        <title>Deep-cultivation of Planctomycetes and their phenomic and genomic characterization uncovers novel biology.</title>
        <authorList>
            <person name="Wiegand S."/>
            <person name="Jogler M."/>
            <person name="Boedeker C."/>
            <person name="Pinto D."/>
            <person name="Vollmers J."/>
            <person name="Rivas-Marin E."/>
            <person name="Kohn T."/>
            <person name="Peeters S.H."/>
            <person name="Heuer A."/>
            <person name="Rast P."/>
            <person name="Oberbeckmann S."/>
            <person name="Bunk B."/>
            <person name="Jeske O."/>
            <person name="Meyerdierks A."/>
            <person name="Storesund J.E."/>
            <person name="Kallscheuer N."/>
            <person name="Luecker S."/>
            <person name="Lage O.M."/>
            <person name="Pohl T."/>
            <person name="Merkel B.J."/>
            <person name="Hornburger P."/>
            <person name="Mueller R.-W."/>
            <person name="Bruemmer F."/>
            <person name="Labrenz M."/>
            <person name="Spormann A.M."/>
            <person name="Op Den Camp H."/>
            <person name="Overmann J."/>
            <person name="Amann R."/>
            <person name="Jetten M.S.M."/>
            <person name="Mascher T."/>
            <person name="Medema M.H."/>
            <person name="Devos D.P."/>
            <person name="Kaster A.-K."/>
            <person name="Ovreas L."/>
            <person name="Rohde M."/>
            <person name="Galperin M.Y."/>
            <person name="Jogler C."/>
        </authorList>
    </citation>
    <scope>NUCLEOTIDE SEQUENCE [LARGE SCALE GENOMIC DNA]</scope>
    <source>
        <strain evidence="2 3">Q31b</strain>
    </source>
</reference>
<accession>A0A5C6E115</accession>
<feature type="transmembrane region" description="Helical" evidence="1">
    <location>
        <begin position="176"/>
        <end position="201"/>
    </location>
</feature>